<protein>
    <submittedName>
        <fullName evidence="2">Uncharacterized protein</fullName>
    </submittedName>
</protein>
<feature type="transmembrane region" description="Helical" evidence="1">
    <location>
        <begin position="12"/>
        <end position="32"/>
    </location>
</feature>
<evidence type="ECO:0000313" key="2">
    <source>
        <dbReference type="EMBL" id="KAK90349.1"/>
    </source>
</evidence>
<accession>A0A158M2F4</accession>
<proteinExistence type="predicted"/>
<evidence type="ECO:0000256" key="1">
    <source>
        <dbReference type="SAM" id="Phobius"/>
    </source>
</evidence>
<dbReference type="Proteomes" id="UP000026682">
    <property type="component" value="Unassembled WGS sequence"/>
</dbReference>
<evidence type="ECO:0000313" key="3">
    <source>
        <dbReference type="Proteomes" id="UP000026682"/>
    </source>
</evidence>
<keyword evidence="1" id="KW-0472">Membrane</keyword>
<dbReference type="EMBL" id="JFZZ01000075">
    <property type="protein sequence ID" value="KAK90349.1"/>
    <property type="molecule type" value="Genomic_DNA"/>
</dbReference>
<name>A0A158M2F4_9BORD</name>
<comment type="caution">
    <text evidence="2">The sequence shown here is derived from an EMBL/GenBank/DDBJ whole genome shotgun (WGS) entry which is preliminary data.</text>
</comment>
<gene>
    <name evidence="2" type="ORF">L497_1985</name>
</gene>
<keyword evidence="1" id="KW-1133">Transmembrane helix</keyword>
<dbReference type="PATRIC" id="fig|1331206.3.peg.2179"/>
<dbReference type="AlphaFoldDB" id="A0A158M2F4"/>
<organism evidence="2 3">
    <name type="scientific">Bordetella holmesii CDC-H585-BH</name>
    <dbReference type="NCBI Taxonomy" id="1331206"/>
    <lineage>
        <taxon>Bacteria</taxon>
        <taxon>Pseudomonadati</taxon>
        <taxon>Pseudomonadota</taxon>
        <taxon>Betaproteobacteria</taxon>
        <taxon>Burkholderiales</taxon>
        <taxon>Alcaligenaceae</taxon>
        <taxon>Bordetella</taxon>
    </lineage>
</organism>
<keyword evidence="1" id="KW-0812">Transmembrane</keyword>
<reference evidence="2 3" key="1">
    <citation type="submission" date="2014-03" db="EMBL/GenBank/DDBJ databases">
        <title>Genome sequence of Bordetella holmseii.</title>
        <authorList>
            <person name="Harvill E."/>
            <person name="Goodfield L.L."/>
            <person name="Ivanov Y."/>
            <person name="Meyer J.A."/>
            <person name="Newth C."/>
            <person name="Cassiday P."/>
            <person name="Tondella M.L."/>
            <person name="Liao P."/>
            <person name="Zimmerman J."/>
            <person name="Meert K."/>
            <person name="Wessel D."/>
            <person name="Berger J."/>
            <person name="Dean J.M."/>
            <person name="Holubkov R."/>
            <person name="Burr J."/>
            <person name="Liu T."/>
            <person name="Brinkac L.M."/>
            <person name="Sanka R."/>
            <person name="Kim M."/>
            <person name="Losada L."/>
        </authorList>
    </citation>
    <scope>NUCLEOTIDE SEQUENCE [LARGE SCALE GENOMIC DNA]</scope>
    <source>
        <strain evidence="2 3">CDC-H585-BH</strain>
    </source>
</reference>
<sequence length="37" mass="3745">MSGACAGGPDPGGLPAFLFVCCVQILDLAVLLHPLTF</sequence>